<dbReference type="Gene3D" id="3.90.25.10">
    <property type="entry name" value="UDP-galactose 4-epimerase, domain 1"/>
    <property type="match status" value="1"/>
</dbReference>
<dbReference type="InterPro" id="IPR036291">
    <property type="entry name" value="NAD(P)-bd_dom_sf"/>
</dbReference>
<protein>
    <submittedName>
        <fullName evidence="2">SDR family NAD(P)-dependent oxidoreductase</fullName>
    </submittedName>
</protein>
<dbReference type="AlphaFoldDB" id="A0A414INW4"/>
<dbReference type="PANTHER" id="PTHR43245">
    <property type="entry name" value="BIFUNCTIONAL POLYMYXIN RESISTANCE PROTEIN ARNA"/>
    <property type="match status" value="1"/>
</dbReference>
<dbReference type="CDD" id="cd05256">
    <property type="entry name" value="UDP_AE_SDR_e"/>
    <property type="match status" value="1"/>
</dbReference>
<dbReference type="InterPro" id="IPR050177">
    <property type="entry name" value="Lipid_A_modif_metabolic_enz"/>
</dbReference>
<feature type="domain" description="NAD-dependent epimerase/dehydratase" evidence="1">
    <location>
        <begin position="3"/>
        <end position="243"/>
    </location>
</feature>
<dbReference type="PANTHER" id="PTHR43245:SF13">
    <property type="entry name" value="UDP-D-APIOSE_UDP-D-XYLOSE SYNTHASE 2"/>
    <property type="match status" value="1"/>
</dbReference>
<dbReference type="RefSeq" id="WP_118132076.1">
    <property type="nucleotide sequence ID" value="NZ_QSJY01000001.1"/>
</dbReference>
<comment type="caution">
    <text evidence="2">The sequence shown here is derived from an EMBL/GenBank/DDBJ whole genome shotgun (WGS) entry which is preliminary data.</text>
</comment>
<proteinExistence type="predicted"/>
<dbReference type="Pfam" id="PF01370">
    <property type="entry name" value="Epimerase"/>
    <property type="match status" value="1"/>
</dbReference>
<evidence type="ECO:0000259" key="1">
    <source>
        <dbReference type="Pfam" id="PF01370"/>
    </source>
</evidence>
<accession>A0A414INW4</accession>
<reference evidence="2 3" key="1">
    <citation type="submission" date="2018-08" db="EMBL/GenBank/DDBJ databases">
        <title>A genome reference for cultivated species of the human gut microbiota.</title>
        <authorList>
            <person name="Zou Y."/>
            <person name="Xue W."/>
            <person name="Luo G."/>
        </authorList>
    </citation>
    <scope>NUCLEOTIDE SEQUENCE [LARGE SCALE GENOMIC DNA]</scope>
    <source>
        <strain evidence="2 3">AM29-12AC</strain>
    </source>
</reference>
<dbReference type="Proteomes" id="UP000283601">
    <property type="component" value="Unassembled WGS sequence"/>
</dbReference>
<dbReference type="EMBL" id="QSJZ01000001">
    <property type="protein sequence ID" value="RHE26119.1"/>
    <property type="molecule type" value="Genomic_DNA"/>
</dbReference>
<evidence type="ECO:0000313" key="3">
    <source>
        <dbReference type="Proteomes" id="UP000283601"/>
    </source>
</evidence>
<evidence type="ECO:0000313" key="2">
    <source>
        <dbReference type="EMBL" id="RHE26119.1"/>
    </source>
</evidence>
<gene>
    <name evidence="2" type="ORF">DW758_03475</name>
</gene>
<dbReference type="Gene3D" id="3.40.50.720">
    <property type="entry name" value="NAD(P)-binding Rossmann-like Domain"/>
    <property type="match status" value="1"/>
</dbReference>
<sequence length="322" mass="35940">MKVLVTGGAGFIGSNLCEHLLAHDYEVVCLDNFITGKIENLLPLLNQYSTTFKLIVGDIRNISDCQKAVEGVDYVLHEAALGSVPRSVKDPVTTNDVNIGGFLNMLIAARDAGVKRLIYAASSSTYGDSKSLPKVEEVIGKPLSPYAITKYVNELYADVFARTYHMDCIGLRYFNVFGRRQDPFGAYAAVIPLFVKKLMAHESPVINGDGEYSRDFTYIDNVVQMNMLAMTSTNPEAVNQVYNTAFGERTTLNQLVGYLKEFLSEFDTEIAKVEVVHGPNRVGDIPHSLACIDKAKRLLHYNPQYSMRDGLKEAIKWYWKNI</sequence>
<name>A0A414INW4_BACUN</name>
<dbReference type="SUPFAM" id="SSF51735">
    <property type="entry name" value="NAD(P)-binding Rossmann-fold domains"/>
    <property type="match status" value="1"/>
</dbReference>
<organism evidence="2 3">
    <name type="scientific">Bacteroides uniformis</name>
    <dbReference type="NCBI Taxonomy" id="820"/>
    <lineage>
        <taxon>Bacteria</taxon>
        <taxon>Pseudomonadati</taxon>
        <taxon>Bacteroidota</taxon>
        <taxon>Bacteroidia</taxon>
        <taxon>Bacteroidales</taxon>
        <taxon>Bacteroidaceae</taxon>
        <taxon>Bacteroides</taxon>
    </lineage>
</organism>
<dbReference type="InterPro" id="IPR001509">
    <property type="entry name" value="Epimerase_deHydtase"/>
</dbReference>